<dbReference type="SUPFAM" id="SSF55486">
    <property type="entry name" value="Metalloproteases ('zincins'), catalytic domain"/>
    <property type="match status" value="1"/>
</dbReference>
<dbReference type="GO" id="GO:0008237">
    <property type="term" value="F:metallopeptidase activity"/>
    <property type="evidence" value="ECO:0007669"/>
    <property type="project" value="InterPro"/>
</dbReference>
<dbReference type="AlphaFoldDB" id="D8UBN6"/>
<evidence type="ECO:0000256" key="1">
    <source>
        <dbReference type="SAM" id="MobiDB-lite"/>
    </source>
</evidence>
<dbReference type="RefSeq" id="XP_002956114.1">
    <property type="nucleotide sequence ID" value="XM_002956068.1"/>
</dbReference>
<evidence type="ECO:0000259" key="2">
    <source>
        <dbReference type="Pfam" id="PF05548"/>
    </source>
</evidence>
<dbReference type="KEGG" id="vcn:VOLCADRAFT_97013"/>
<dbReference type="InterPro" id="IPR008752">
    <property type="entry name" value="Peptidase_M11"/>
</dbReference>
<dbReference type="Pfam" id="PF05548">
    <property type="entry name" value="Peptidase_M11"/>
    <property type="match status" value="1"/>
</dbReference>
<reference evidence="3 4" key="1">
    <citation type="journal article" date="2010" name="Science">
        <title>Genomic analysis of organismal complexity in the multicellular green alga Volvox carteri.</title>
        <authorList>
            <person name="Prochnik S.E."/>
            <person name="Umen J."/>
            <person name="Nedelcu A.M."/>
            <person name="Hallmann A."/>
            <person name="Miller S.M."/>
            <person name="Nishii I."/>
            <person name="Ferris P."/>
            <person name="Kuo A."/>
            <person name="Mitros T."/>
            <person name="Fritz-Laylin L.K."/>
            <person name="Hellsten U."/>
            <person name="Chapman J."/>
            <person name="Simakov O."/>
            <person name="Rensing S.A."/>
            <person name="Terry A."/>
            <person name="Pangilinan J."/>
            <person name="Kapitonov V."/>
            <person name="Jurka J."/>
            <person name="Salamov A."/>
            <person name="Shapiro H."/>
            <person name="Schmutz J."/>
            <person name="Grimwood J."/>
            <person name="Lindquist E."/>
            <person name="Lucas S."/>
            <person name="Grigoriev I.V."/>
            <person name="Schmitt R."/>
            <person name="Kirk D."/>
            <person name="Rokhsar D.S."/>
        </authorList>
    </citation>
    <scope>NUCLEOTIDE SEQUENCE [LARGE SCALE GENOMIC DNA]</scope>
    <source>
        <strain evidence="4">f. Nagariensis / Eve</strain>
    </source>
</reference>
<keyword evidence="4" id="KW-1185">Reference proteome</keyword>
<proteinExistence type="predicted"/>
<dbReference type="GeneID" id="9615214"/>
<protein>
    <recommendedName>
        <fullName evidence="2">Peptidase M11 gametolysin domain-containing protein</fullName>
    </recommendedName>
</protein>
<name>D8UBN6_VOLCA</name>
<feature type="compositionally biased region" description="Polar residues" evidence="1">
    <location>
        <begin position="51"/>
        <end position="63"/>
    </location>
</feature>
<feature type="compositionally biased region" description="Pro residues" evidence="1">
    <location>
        <begin position="64"/>
        <end position="82"/>
    </location>
</feature>
<organism evidence="4">
    <name type="scientific">Volvox carteri f. nagariensis</name>
    <dbReference type="NCBI Taxonomy" id="3068"/>
    <lineage>
        <taxon>Eukaryota</taxon>
        <taxon>Viridiplantae</taxon>
        <taxon>Chlorophyta</taxon>
        <taxon>core chlorophytes</taxon>
        <taxon>Chlorophyceae</taxon>
        <taxon>CS clade</taxon>
        <taxon>Chlamydomonadales</taxon>
        <taxon>Volvocaceae</taxon>
        <taxon>Volvox</taxon>
    </lineage>
</organism>
<feature type="region of interest" description="Disordered" evidence="1">
    <location>
        <begin position="165"/>
        <end position="204"/>
    </location>
</feature>
<dbReference type="Gene3D" id="3.40.390.10">
    <property type="entry name" value="Collagenase (Catalytic Domain)"/>
    <property type="match status" value="1"/>
</dbReference>
<gene>
    <name evidence="3" type="ORF">VOLCADRAFT_97013</name>
</gene>
<dbReference type="OrthoDB" id="541044at2759"/>
<feature type="region of interest" description="Disordered" evidence="1">
    <location>
        <begin position="51"/>
        <end position="107"/>
    </location>
</feature>
<dbReference type="Proteomes" id="UP000001058">
    <property type="component" value="Unassembled WGS sequence"/>
</dbReference>
<dbReference type="EMBL" id="GL378378">
    <property type="protein sequence ID" value="EFJ42854.1"/>
    <property type="molecule type" value="Genomic_DNA"/>
</dbReference>
<feature type="compositionally biased region" description="Polar residues" evidence="1">
    <location>
        <begin position="172"/>
        <end position="190"/>
    </location>
</feature>
<sequence>MYEQGFCNSRFALPWSLFTAIMQLRGRSIDKFKTPPLVRFARRSYPAISRASATRTGACTSIPQEPPGPKRSPGTKPSPPRTRPARQQKPRSPRITRVPPSPRAPNMPAALEAATLEGELDVLVNEKSTETLLRDGSGDVTAVLLDETEALQFAGQLVRLSVEAGGEGDGATTDQDSAATTRSSTTVGDEQSSKAHHRRRRRLQTSPVRAKIIESFGFASKDAPKDAPSGARNITSVVFLLSFCGWNNLFTAASFRDFWLNGPDTPPTARTVQNYWSFCSQGATRMTNATQLIFEVSLPCEGTYGGRSYDFAKKCDSSLELYAWMDLADDYVQNTLGQNISSVKQRIAVLPYEVNQNCFWAGMGSVGCSGSRCYTWINGRYSQDPSTYVHELGHNLGLQHSGRVGVAYEYADSSCTMGQGRTCYNTPNMWRLGWLSPVPGGDLNGTTFEVGRPRRFILPGQNKSPQSFIRIDPTWVLKGTESKSLTSTPAPVFYVSLRTQEPPFENLSPATNRATNSYMRSVQQAMLNTDNEFRTSQTYGLLIQVNSLSASNATVTVCRYSGESEYQASTNSCSDGRDNDCDGLMLSVASEVEQPSKLPPWIIIIIV</sequence>
<evidence type="ECO:0000313" key="4">
    <source>
        <dbReference type="Proteomes" id="UP000001058"/>
    </source>
</evidence>
<evidence type="ECO:0000313" key="3">
    <source>
        <dbReference type="EMBL" id="EFJ42854.1"/>
    </source>
</evidence>
<feature type="domain" description="Peptidase M11 gametolysin" evidence="2">
    <location>
        <begin position="235"/>
        <end position="507"/>
    </location>
</feature>
<dbReference type="InParanoid" id="D8UBN6"/>
<dbReference type="eggNOG" id="ENOG502SQF5">
    <property type="taxonomic scope" value="Eukaryota"/>
</dbReference>
<dbReference type="InterPro" id="IPR024079">
    <property type="entry name" value="MetalloPept_cat_dom_sf"/>
</dbReference>
<accession>D8UBN6</accession>
<feature type="compositionally biased region" description="Basic residues" evidence="1">
    <location>
        <begin position="83"/>
        <end position="94"/>
    </location>
</feature>
<feature type="compositionally biased region" description="Basic residues" evidence="1">
    <location>
        <begin position="194"/>
        <end position="203"/>
    </location>
</feature>